<dbReference type="Proteomes" id="UP000623269">
    <property type="component" value="Unassembled WGS sequence"/>
</dbReference>
<comment type="caution">
    <text evidence="1">The sequence shown here is derived from an EMBL/GenBank/DDBJ whole genome shotgun (WGS) entry which is preliminary data.</text>
</comment>
<dbReference type="RefSeq" id="WP_197660253.1">
    <property type="nucleotide sequence ID" value="NZ_JAEAGR010000003.1"/>
</dbReference>
<evidence type="ECO:0000313" key="2">
    <source>
        <dbReference type="Proteomes" id="UP000623269"/>
    </source>
</evidence>
<reference evidence="1" key="1">
    <citation type="submission" date="2020-12" db="EMBL/GenBank/DDBJ databases">
        <title>M. sibirica DSM 26468T genome.</title>
        <authorList>
            <person name="Thieme N."/>
            <person name="Rettenmaier R."/>
            <person name="Zverlov V."/>
            <person name="Liebl W."/>
        </authorList>
    </citation>
    <scope>NUCLEOTIDE SEQUENCE</scope>
    <source>
        <strain evidence="1">DSM 26468</strain>
    </source>
</reference>
<gene>
    <name evidence="1" type="ORF">I5677_03845</name>
</gene>
<dbReference type="GO" id="GO:0003677">
    <property type="term" value="F:DNA binding"/>
    <property type="evidence" value="ECO:0007669"/>
    <property type="project" value="InterPro"/>
</dbReference>
<accession>A0A8J7L266</accession>
<keyword evidence="2" id="KW-1185">Reference proteome</keyword>
<dbReference type="InterPro" id="IPR011010">
    <property type="entry name" value="DNA_brk_join_enz"/>
</dbReference>
<sequence length="305" mass="35944">MARNREKKHQSLIHQVEMKLKSKMAIGHSKYDDQKAERALLKEKRKKNSKAKLSYEERITIHKIYTWSTFQDYQKHACYFVKWCKKHYGCKTLAECRAYADEWLTTRFALSPYTQKLEACTLAKIFDCTTEDFIKTAVRHRAGITRSRKTAKRDKNFSETKNREFIEFCKATGLRKKELKCLRGTQLVFKNGIYYIAVTSGAKGARYRESPIISNVDAIVERMKEAGNNKVWPYVPDMDVHSYRSEYCTEIYNTLARPVDKIPKNERYHCRCDLKGVCYDKRAMLISSRFLGHNRINIIAEHYLR</sequence>
<evidence type="ECO:0008006" key="3">
    <source>
        <dbReference type="Google" id="ProtNLM"/>
    </source>
</evidence>
<dbReference type="AlphaFoldDB" id="A0A8J7L266"/>
<dbReference type="SUPFAM" id="SSF56349">
    <property type="entry name" value="DNA breaking-rejoining enzymes"/>
    <property type="match status" value="1"/>
</dbReference>
<dbReference type="EMBL" id="JAEAGR010000003">
    <property type="protein sequence ID" value="MBH1940028.1"/>
    <property type="molecule type" value="Genomic_DNA"/>
</dbReference>
<name>A0A8J7L266_9FIRM</name>
<proteinExistence type="predicted"/>
<organism evidence="1 2">
    <name type="scientific">Mobilitalea sibirica</name>
    <dbReference type="NCBI Taxonomy" id="1462919"/>
    <lineage>
        <taxon>Bacteria</taxon>
        <taxon>Bacillati</taxon>
        <taxon>Bacillota</taxon>
        <taxon>Clostridia</taxon>
        <taxon>Lachnospirales</taxon>
        <taxon>Lachnospiraceae</taxon>
        <taxon>Mobilitalea</taxon>
    </lineage>
</organism>
<evidence type="ECO:0000313" key="1">
    <source>
        <dbReference type="EMBL" id="MBH1940028.1"/>
    </source>
</evidence>
<protein>
    <recommendedName>
        <fullName evidence="3">Tyr recombinase domain-containing protein</fullName>
    </recommendedName>
</protein>